<dbReference type="EMBL" id="FQNF01000006">
    <property type="protein sequence ID" value="SGZ38294.1"/>
    <property type="molecule type" value="Genomic_DNA"/>
</dbReference>
<name>A0A1L0FFD6_9ASCO</name>
<reference evidence="2" key="1">
    <citation type="submission" date="2016-11" db="EMBL/GenBank/DDBJ databases">
        <authorList>
            <person name="Guldener U."/>
        </authorList>
    </citation>
    <scope>NUCLEOTIDE SEQUENCE [LARGE SCALE GENOMIC DNA]</scope>
</reference>
<keyword evidence="2" id="KW-1185">Reference proteome</keyword>
<proteinExistence type="predicted"/>
<gene>
    <name evidence="1" type="ORF">HGUI_00494</name>
</gene>
<protein>
    <submittedName>
        <fullName evidence="1">Uncharacterized protein</fullName>
    </submittedName>
</protein>
<dbReference type="OrthoDB" id="19482at2759"/>
<organism evidence="1 2">
    <name type="scientific">Hanseniaspora guilliermondii</name>
    <dbReference type="NCBI Taxonomy" id="56406"/>
    <lineage>
        <taxon>Eukaryota</taxon>
        <taxon>Fungi</taxon>
        <taxon>Dikarya</taxon>
        <taxon>Ascomycota</taxon>
        <taxon>Saccharomycotina</taxon>
        <taxon>Saccharomycetes</taxon>
        <taxon>Saccharomycodales</taxon>
        <taxon>Saccharomycodaceae</taxon>
        <taxon>Hanseniaspora</taxon>
    </lineage>
</organism>
<evidence type="ECO:0000313" key="1">
    <source>
        <dbReference type="EMBL" id="SGZ38294.1"/>
    </source>
</evidence>
<evidence type="ECO:0000313" key="2">
    <source>
        <dbReference type="Proteomes" id="UP000183365"/>
    </source>
</evidence>
<accession>A0A1L0FFD6</accession>
<sequence length="500" mass="59307">MDNLLHKFQINNVEEIKSDTFNADLNIEVQDYTKDFAELASKKHKLINDQKTYKNLLQLIEEFEKSLDISDGFNFDLQQIDVSSLNIITPREIEIVLKDPINKTWIDLSLRTLNDESKSLITKILKNIIIERCKKILIQTIKKFKSEAVEIQKIHKKLLDVSRISDIIHEYQYENFVKFAELYKQCIHWYYTFYCLQYFNVLKDVKLESVESIQEQASSYLAKWMNNTTTDEFKYENHDVFMKRLNGFVGSVKDYVVPLQIIENNNALNWNVEDFIKNMTLILKSNFIKELEFVTKFIMKDDKLKHLFKADDVDYTEIYDNNFLFNNCNLIIKNVINQIDNDYLGIFMSIRLIQGYVQELEQIDHNNQMLVFLNDVLNLILWPKYQQIINSTILNHTNLRTIPITKYIDFLKNLFCIDLAFGNGLDWSKDPQYQTLMNSLSIFEGQNVHIKDKRKSWYILMLNLLDSISLKLLNSLDSQEAYDDFMSKDNILVTLRERYT</sequence>
<dbReference type="VEuPathDB" id="FungiDB:HGUI_00494"/>
<dbReference type="AlphaFoldDB" id="A0A1L0FFD6"/>
<dbReference type="Proteomes" id="UP000183365">
    <property type="component" value="Unassembled WGS sequence"/>
</dbReference>